<proteinExistence type="predicted"/>
<keyword evidence="2" id="KW-1185">Reference proteome</keyword>
<feature type="non-terminal residue" evidence="1">
    <location>
        <position position="14"/>
    </location>
</feature>
<reference evidence="1 2" key="1">
    <citation type="journal article" date="2016" name="Mol. Biol. Evol.">
        <title>Genome-Wide Survey of Gut Fungi (Harpellales) Reveals the First Horizontally Transferred Ubiquitin Gene from a Mosquito Host.</title>
        <authorList>
            <person name="Wang Y."/>
            <person name="White M.M."/>
            <person name="Kvist S."/>
            <person name="Moncalvo J.M."/>
        </authorList>
    </citation>
    <scope>NUCLEOTIDE SEQUENCE [LARGE SCALE GENOMIC DNA]</scope>
    <source>
        <strain evidence="1 2">ALG-7-W6</strain>
    </source>
</reference>
<evidence type="ECO:0000313" key="1">
    <source>
        <dbReference type="EMBL" id="OLY78984.1"/>
    </source>
</evidence>
<name>A0A1R0GQ30_9FUNG</name>
<accession>A0A1R0GQ30</accession>
<dbReference type="Proteomes" id="UP000187455">
    <property type="component" value="Unassembled WGS sequence"/>
</dbReference>
<sequence>MEEKIRFRESTKFA</sequence>
<evidence type="ECO:0000313" key="2">
    <source>
        <dbReference type="Proteomes" id="UP000187455"/>
    </source>
</evidence>
<protein>
    <submittedName>
        <fullName evidence="1">Uncharacterized protein</fullName>
    </submittedName>
</protein>
<dbReference type="EMBL" id="LSSL01005172">
    <property type="protein sequence ID" value="OLY78984.1"/>
    <property type="molecule type" value="Genomic_DNA"/>
</dbReference>
<comment type="caution">
    <text evidence="1">The sequence shown here is derived from an EMBL/GenBank/DDBJ whole genome shotgun (WGS) entry which is preliminary data.</text>
</comment>
<organism evidence="1 2">
    <name type="scientific">Smittium mucronatum</name>
    <dbReference type="NCBI Taxonomy" id="133383"/>
    <lineage>
        <taxon>Eukaryota</taxon>
        <taxon>Fungi</taxon>
        <taxon>Fungi incertae sedis</taxon>
        <taxon>Zoopagomycota</taxon>
        <taxon>Kickxellomycotina</taxon>
        <taxon>Harpellomycetes</taxon>
        <taxon>Harpellales</taxon>
        <taxon>Legeriomycetaceae</taxon>
        <taxon>Smittium</taxon>
    </lineage>
</organism>
<gene>
    <name evidence="1" type="ORF">AYI68_g6957</name>
</gene>